<dbReference type="RefSeq" id="WP_027391651.1">
    <property type="nucleotide sequence ID" value="NZ_FOAB01000001.1"/>
</dbReference>
<evidence type="ECO:0000313" key="2">
    <source>
        <dbReference type="EMBL" id="SEK54620.1"/>
    </source>
</evidence>
<dbReference type="Gene3D" id="3.10.450.50">
    <property type="match status" value="1"/>
</dbReference>
<gene>
    <name evidence="2" type="ORF">SAMN04487910_0784</name>
</gene>
<organism evidence="2 3">
    <name type="scientific">Aquimarina amphilecti</name>
    <dbReference type="NCBI Taxonomy" id="1038014"/>
    <lineage>
        <taxon>Bacteria</taxon>
        <taxon>Pseudomonadati</taxon>
        <taxon>Bacteroidota</taxon>
        <taxon>Flavobacteriia</taxon>
        <taxon>Flavobacteriales</taxon>
        <taxon>Flavobacteriaceae</taxon>
        <taxon>Aquimarina</taxon>
    </lineage>
</organism>
<proteinExistence type="predicted"/>
<feature type="domain" description="SnoaL-like" evidence="1">
    <location>
        <begin position="19"/>
        <end position="113"/>
    </location>
</feature>
<dbReference type="InterPro" id="IPR037401">
    <property type="entry name" value="SnoaL-like"/>
</dbReference>
<name>A0A1H7HZP5_AQUAM</name>
<sequence length="135" mass="15921">MSKTAKEVVKSFYQTDLIHNIDAFSEYLHPEVELNWNSSFGYNKKGFEDIKMMFKEMSSSFETFKCEISHLLEEDGMVTIRYTYVATTIERPDKEEAIAHFIAIWELKNDKLYRGYQISQQGDNTQENLKSFFSK</sequence>
<dbReference type="SUPFAM" id="SSF54427">
    <property type="entry name" value="NTF2-like"/>
    <property type="match status" value="1"/>
</dbReference>
<protein>
    <submittedName>
        <fullName evidence="2">SnoaL-like domain-containing protein</fullName>
    </submittedName>
</protein>
<dbReference type="Pfam" id="PF12680">
    <property type="entry name" value="SnoaL_2"/>
    <property type="match status" value="1"/>
</dbReference>
<accession>A0A1H7HZP5</accession>
<evidence type="ECO:0000313" key="3">
    <source>
        <dbReference type="Proteomes" id="UP000198521"/>
    </source>
</evidence>
<reference evidence="2 3" key="1">
    <citation type="submission" date="2016-10" db="EMBL/GenBank/DDBJ databases">
        <authorList>
            <person name="de Groot N.N."/>
        </authorList>
    </citation>
    <scope>NUCLEOTIDE SEQUENCE [LARGE SCALE GENOMIC DNA]</scope>
    <source>
        <strain evidence="2 3">DSM 25232</strain>
    </source>
</reference>
<dbReference type="OrthoDB" id="1452256at2"/>
<dbReference type="InterPro" id="IPR032710">
    <property type="entry name" value="NTF2-like_dom_sf"/>
</dbReference>
<keyword evidence="3" id="KW-1185">Reference proteome</keyword>
<evidence type="ECO:0000259" key="1">
    <source>
        <dbReference type="Pfam" id="PF12680"/>
    </source>
</evidence>
<dbReference type="STRING" id="1038014.SAMN04487910_0784"/>
<dbReference type="EMBL" id="FOAB01000001">
    <property type="protein sequence ID" value="SEK54620.1"/>
    <property type="molecule type" value="Genomic_DNA"/>
</dbReference>
<dbReference type="Proteomes" id="UP000198521">
    <property type="component" value="Unassembled WGS sequence"/>
</dbReference>
<dbReference type="AlphaFoldDB" id="A0A1H7HZP5"/>